<feature type="transmembrane region" description="Helical" evidence="7">
    <location>
        <begin position="181"/>
        <end position="206"/>
    </location>
</feature>
<dbReference type="CDD" id="cd06261">
    <property type="entry name" value="TM_PBP2"/>
    <property type="match status" value="1"/>
</dbReference>
<gene>
    <name evidence="9" type="ORF">GM50_13115</name>
</gene>
<sequence length="275" mass="30244">MKRSFTSIFSNISGIVAIVLMGFPVYWMIATSFKPKGDILSTEPTLLPRSFTFSNYIEAVTKEGFLKALLNSLIVVFFTVTISLFVALFASIAVARMKFKGKRVYVASILLVQMLPLSALLIPIYLLLSRFNLTDKLSGVILTYLAFVLPFVIWTLRGFLVNIPAELEEAALVDGCTKPQAYRLVLFPLMAPGLVATAIFAFIQAWNEFLLAYILLSSQDNATMPIWLAGFTNRFGTDWGPLMAASTLTALPVVIFFTRIQDKIATGVTAGAVKG</sequence>
<evidence type="ECO:0000256" key="6">
    <source>
        <dbReference type="ARBA" id="ARBA00023136"/>
    </source>
</evidence>
<comment type="caution">
    <text evidence="9">The sequence shown here is derived from an EMBL/GenBank/DDBJ whole genome shotgun (WGS) entry which is preliminary data.</text>
</comment>
<feature type="transmembrane region" description="Helical" evidence="7">
    <location>
        <begin position="239"/>
        <end position="257"/>
    </location>
</feature>
<dbReference type="InterPro" id="IPR050901">
    <property type="entry name" value="BP-dep_ABC_trans_perm"/>
</dbReference>
<dbReference type="PANTHER" id="PTHR32243">
    <property type="entry name" value="MALTOSE TRANSPORT SYSTEM PERMEASE-RELATED"/>
    <property type="match status" value="1"/>
</dbReference>
<keyword evidence="6 7" id="KW-0472">Membrane</keyword>
<dbReference type="SUPFAM" id="SSF161098">
    <property type="entry name" value="MetI-like"/>
    <property type="match status" value="1"/>
</dbReference>
<dbReference type="InterPro" id="IPR000515">
    <property type="entry name" value="MetI-like"/>
</dbReference>
<keyword evidence="4 7" id="KW-0812">Transmembrane</keyword>
<comment type="subcellular location">
    <subcellularLocation>
        <location evidence="1">Cell membrane</location>
        <topology evidence="1">Multi-pass membrane protein</topology>
    </subcellularLocation>
</comment>
<dbReference type="PANTHER" id="PTHR32243:SF18">
    <property type="entry name" value="INNER MEMBRANE ABC TRANSPORTER PERMEASE PROTEIN YCJP"/>
    <property type="match status" value="1"/>
</dbReference>
<feature type="transmembrane region" description="Helical" evidence="7">
    <location>
        <begin position="68"/>
        <end position="92"/>
    </location>
</feature>
<feature type="transmembrane region" description="Helical" evidence="7">
    <location>
        <begin position="12"/>
        <end position="29"/>
    </location>
</feature>
<dbReference type="Pfam" id="PF00528">
    <property type="entry name" value="BPD_transp_1"/>
    <property type="match status" value="1"/>
</dbReference>
<dbReference type="GO" id="GO:0055085">
    <property type="term" value="P:transmembrane transport"/>
    <property type="evidence" value="ECO:0007669"/>
    <property type="project" value="InterPro"/>
</dbReference>
<reference evidence="9" key="1">
    <citation type="submission" date="2014-05" db="EMBL/GenBank/DDBJ databases">
        <title>Key roles for freshwater Actinobacteria revealed by deep metagenomic sequencing.</title>
        <authorList>
            <person name="Ghai R."/>
            <person name="Mizuno C.M."/>
            <person name="Picazo A."/>
            <person name="Camacho A."/>
            <person name="Rodriguez-Valera F."/>
        </authorList>
    </citation>
    <scope>NUCLEOTIDE SEQUENCE</scope>
</reference>
<proteinExistence type="predicted"/>
<feature type="domain" description="ABC transmembrane type-1" evidence="8">
    <location>
        <begin position="69"/>
        <end position="260"/>
    </location>
</feature>
<evidence type="ECO:0000256" key="1">
    <source>
        <dbReference type="ARBA" id="ARBA00004651"/>
    </source>
</evidence>
<evidence type="ECO:0000256" key="7">
    <source>
        <dbReference type="SAM" id="Phobius"/>
    </source>
</evidence>
<evidence type="ECO:0000256" key="4">
    <source>
        <dbReference type="ARBA" id="ARBA00022692"/>
    </source>
</evidence>
<organism evidence="9">
    <name type="scientific">freshwater metagenome</name>
    <dbReference type="NCBI Taxonomy" id="449393"/>
    <lineage>
        <taxon>unclassified sequences</taxon>
        <taxon>metagenomes</taxon>
        <taxon>ecological metagenomes</taxon>
    </lineage>
</organism>
<dbReference type="AlphaFoldDB" id="A0A094Q0K6"/>
<name>A0A094Q0K6_9ZZZZ</name>
<evidence type="ECO:0000256" key="2">
    <source>
        <dbReference type="ARBA" id="ARBA00022448"/>
    </source>
</evidence>
<dbReference type="EMBL" id="JNSK01000054">
    <property type="protein sequence ID" value="KGA16902.1"/>
    <property type="molecule type" value="Genomic_DNA"/>
</dbReference>
<evidence type="ECO:0000256" key="3">
    <source>
        <dbReference type="ARBA" id="ARBA00022475"/>
    </source>
</evidence>
<evidence type="ECO:0000259" key="8">
    <source>
        <dbReference type="PROSITE" id="PS50928"/>
    </source>
</evidence>
<evidence type="ECO:0000256" key="5">
    <source>
        <dbReference type="ARBA" id="ARBA00022989"/>
    </source>
</evidence>
<feature type="transmembrane region" description="Helical" evidence="7">
    <location>
        <begin position="104"/>
        <end position="128"/>
    </location>
</feature>
<dbReference type="PROSITE" id="PS50928">
    <property type="entry name" value="ABC_TM1"/>
    <property type="match status" value="1"/>
</dbReference>
<evidence type="ECO:0000313" key="9">
    <source>
        <dbReference type="EMBL" id="KGA16902.1"/>
    </source>
</evidence>
<keyword evidence="5 7" id="KW-1133">Transmembrane helix</keyword>
<dbReference type="InterPro" id="IPR035906">
    <property type="entry name" value="MetI-like_sf"/>
</dbReference>
<protein>
    <submittedName>
        <fullName evidence="9">Sugar ABC transporter permease</fullName>
    </submittedName>
</protein>
<dbReference type="GO" id="GO:0005886">
    <property type="term" value="C:plasma membrane"/>
    <property type="evidence" value="ECO:0007669"/>
    <property type="project" value="UniProtKB-SubCell"/>
</dbReference>
<dbReference type="Gene3D" id="1.10.3720.10">
    <property type="entry name" value="MetI-like"/>
    <property type="match status" value="1"/>
</dbReference>
<keyword evidence="3" id="KW-1003">Cell membrane</keyword>
<keyword evidence="2" id="KW-0813">Transport</keyword>
<feature type="transmembrane region" description="Helical" evidence="7">
    <location>
        <begin position="140"/>
        <end position="160"/>
    </location>
</feature>
<accession>A0A094Q0K6</accession>